<dbReference type="InterPro" id="IPR001547">
    <property type="entry name" value="Glyco_hydro_5"/>
</dbReference>
<dbReference type="OrthoDB" id="9800955at2"/>
<dbReference type="InterPro" id="IPR008979">
    <property type="entry name" value="Galactose-bd-like_sf"/>
</dbReference>
<dbReference type="CDD" id="cd04080">
    <property type="entry name" value="CBM6_cellulase-like"/>
    <property type="match status" value="2"/>
</dbReference>
<organism evidence="5 6">
    <name type="scientific">Flavobacterium album</name>
    <dbReference type="NCBI Taxonomy" id="2175091"/>
    <lineage>
        <taxon>Bacteria</taxon>
        <taxon>Pseudomonadati</taxon>
        <taxon>Bacteroidota</taxon>
        <taxon>Flavobacteriia</taxon>
        <taxon>Flavobacteriales</taxon>
        <taxon>Flavobacteriaceae</taxon>
        <taxon>Flavobacterium</taxon>
    </lineage>
</organism>
<keyword evidence="1" id="KW-0732">Signal</keyword>
<dbReference type="GO" id="GO:0008422">
    <property type="term" value="F:beta-glucosidase activity"/>
    <property type="evidence" value="ECO:0007669"/>
    <property type="project" value="TreeGrafter"/>
</dbReference>
<protein>
    <submittedName>
        <fullName evidence="5">Glycosyl hydrolase</fullName>
    </submittedName>
</protein>
<dbReference type="SMART" id="SM00606">
    <property type="entry name" value="CBD_IV"/>
    <property type="match status" value="2"/>
</dbReference>
<dbReference type="GO" id="GO:0009251">
    <property type="term" value="P:glucan catabolic process"/>
    <property type="evidence" value="ECO:0007669"/>
    <property type="project" value="TreeGrafter"/>
</dbReference>
<dbReference type="KEGG" id="falb:HYN59_05905"/>
<evidence type="ECO:0000313" key="6">
    <source>
        <dbReference type="Proteomes" id="UP000244929"/>
    </source>
</evidence>
<reference evidence="5 6" key="1">
    <citation type="submission" date="2018-04" db="EMBL/GenBank/DDBJ databases">
        <title>Genome sequencing of Flavobacterium sp. HYN0059.</title>
        <authorList>
            <person name="Yi H."/>
            <person name="Baek C."/>
        </authorList>
    </citation>
    <scope>NUCLEOTIDE SEQUENCE [LARGE SCALE GENOMIC DNA]</scope>
    <source>
        <strain evidence="5 6">HYN0059</strain>
    </source>
</reference>
<gene>
    <name evidence="5" type="ORF">HYN59_05905</name>
</gene>
<dbReference type="PANTHER" id="PTHR31297">
    <property type="entry name" value="GLUCAN ENDO-1,6-BETA-GLUCOSIDASE B"/>
    <property type="match status" value="1"/>
</dbReference>
<evidence type="ECO:0000313" key="5">
    <source>
        <dbReference type="EMBL" id="AWH84681.1"/>
    </source>
</evidence>
<dbReference type="SUPFAM" id="SSF49785">
    <property type="entry name" value="Galactose-binding domain-like"/>
    <property type="match status" value="2"/>
</dbReference>
<dbReference type="SUPFAM" id="SSF103647">
    <property type="entry name" value="TSP type-3 repeat"/>
    <property type="match status" value="1"/>
</dbReference>
<dbReference type="Pfam" id="PF00150">
    <property type="entry name" value="Cellulase"/>
    <property type="match status" value="1"/>
</dbReference>
<dbReference type="Gene3D" id="2.60.120.260">
    <property type="entry name" value="Galactose-binding domain-like"/>
    <property type="match status" value="2"/>
</dbReference>
<dbReference type="SUPFAM" id="SSF51445">
    <property type="entry name" value="(Trans)glycosidases"/>
    <property type="match status" value="1"/>
</dbReference>
<keyword evidence="6" id="KW-1185">Reference proteome</keyword>
<dbReference type="InterPro" id="IPR017853">
    <property type="entry name" value="GH"/>
</dbReference>
<feature type="domain" description="CBM6" evidence="4">
    <location>
        <begin position="691"/>
        <end position="813"/>
    </location>
</feature>
<feature type="domain" description="CBM6" evidence="4">
    <location>
        <begin position="452"/>
        <end position="574"/>
    </location>
</feature>
<dbReference type="InterPro" id="IPR005084">
    <property type="entry name" value="CBM6"/>
</dbReference>
<keyword evidence="3" id="KW-0326">Glycosidase</keyword>
<name>A0A2S1QWS5_9FLAO</name>
<dbReference type="PROSITE" id="PS51175">
    <property type="entry name" value="CBM6"/>
    <property type="match status" value="2"/>
</dbReference>
<dbReference type="InterPro" id="IPR041342">
    <property type="entry name" value="CBM35"/>
</dbReference>
<evidence type="ECO:0000256" key="1">
    <source>
        <dbReference type="ARBA" id="ARBA00022729"/>
    </source>
</evidence>
<dbReference type="RefSeq" id="WP_108777387.1">
    <property type="nucleotide sequence ID" value="NZ_CP029186.1"/>
</dbReference>
<dbReference type="InterPro" id="IPR050386">
    <property type="entry name" value="Glycosyl_hydrolase_5"/>
</dbReference>
<dbReference type="Pfam" id="PF03422">
    <property type="entry name" value="CBM_6"/>
    <property type="match status" value="1"/>
</dbReference>
<sequence length="1086" mass="119140">MKKLQYIVLLVISFSAFGQGYLHRDGQNIVDGDGNNVLLRGMGLGGWMIQEGYMLQTDAFAGPQHKIREKITQLIGAANTETFYQKYRDNGITKRDIDSLKAWGFNSVRLPMHYNLYTLPIEAEPVPGQNTWLDEGFTRTDQLLQWCADNQMYLILDMHATPGGQGKDANISDYDPTKPSLWESEANKQKMIALWAKLADRYKNSPWIGAYDIINEPNWAFTGTNQNGCDENSNAPLRALSVAVTNAIRAVDTNHMIIIEGNCWGNNYNGMFPLWDDNMALSFHKYWNANNTGAIQGLLNLRTQYNVPLWLGESGENSNVWFKEAISLAESNNIGWSWWPLKKIGSIAGPAAVTKTPEYQQLLNYWANGGTAPTETFAFNALMQIAENYKIQNTVTKPDVIDAMFRQVQSNETIKYKTHNLPGKVYATEYDLGAYQYAYFDTDVADYRTDSGGFQAWNKGWAMRNDGVDIEESNDTGNGFHVSSVVANEWMVYTLNAPADLAYDVTIRYAGIGGALHFEDANGRISERINLPSTGGYTTWSSVTFNDMILKAGENKLKVYFDTGGINLNYFELKTPVPAVQAAFRVIDAATNILGDKVTAVFNKPLQAGIDFSASALTLKVNGTAVTVTDITMGTAPNSFILTPAVAINPSDVVTLTYAGTNLIAADATVQAAFTDMPVANRIGNIQQISGTIQVESFYVNNGLTLENTSDTGGGQNIGYTDAGDYLDYLVNINQAGNYRIEYRRASLNQTGSIKLQLINATTQDIQTVTLNPTGGWQTWQTTATDAVLPAGRYYLRLLITAPGFNLNWVKFSYQAPDSDNDGVADSADNCPNTPAGAVVDFNGCTLFTLPGNNFAIQVTGESCRTSNNGSIAITAAANHNYVATVTGTGSQTVNFTTTGTLSNLSAGEYELCITLPEAPAYRQCFDIVVTEPRDLAVLQRVAAENYTVELELDGGNHYSINLNGVLYETSANAITLDLKGGENTLEVKTDKDCQGIYRKTITMEDNLRVYPNPVSGNNVYVMLPEAKNEKVYVEVFSTIGNRVIAGTYVTQDKVFSVDTGALAAGMYMMKVVSGTQAYNIKIVKE</sequence>
<dbReference type="NCBIfam" id="TIGR04183">
    <property type="entry name" value="Por_Secre_tail"/>
    <property type="match status" value="1"/>
</dbReference>
<dbReference type="GO" id="GO:0030246">
    <property type="term" value="F:carbohydrate binding"/>
    <property type="evidence" value="ECO:0007669"/>
    <property type="project" value="InterPro"/>
</dbReference>
<proteinExistence type="predicted"/>
<dbReference type="EMBL" id="CP029186">
    <property type="protein sequence ID" value="AWH84681.1"/>
    <property type="molecule type" value="Genomic_DNA"/>
</dbReference>
<evidence type="ECO:0000256" key="3">
    <source>
        <dbReference type="ARBA" id="ARBA00023295"/>
    </source>
</evidence>
<dbReference type="Pfam" id="PF18099">
    <property type="entry name" value="CBM_35_2"/>
    <property type="match status" value="1"/>
</dbReference>
<dbReference type="Gene3D" id="3.20.20.80">
    <property type="entry name" value="Glycosidases"/>
    <property type="match status" value="1"/>
</dbReference>
<evidence type="ECO:0000259" key="4">
    <source>
        <dbReference type="PROSITE" id="PS51175"/>
    </source>
</evidence>
<dbReference type="PANTHER" id="PTHR31297:SF13">
    <property type="entry name" value="PUTATIVE-RELATED"/>
    <property type="match status" value="1"/>
</dbReference>
<keyword evidence="2 5" id="KW-0378">Hydrolase</keyword>
<dbReference type="InterPro" id="IPR026444">
    <property type="entry name" value="Secre_tail"/>
</dbReference>
<dbReference type="Proteomes" id="UP000244929">
    <property type="component" value="Chromosome"/>
</dbReference>
<accession>A0A2S1QWS5</accession>
<dbReference type="AlphaFoldDB" id="A0A2S1QWS5"/>
<dbReference type="InterPro" id="IPR006584">
    <property type="entry name" value="Cellulose-bd_IV"/>
</dbReference>
<dbReference type="GO" id="GO:0009986">
    <property type="term" value="C:cell surface"/>
    <property type="evidence" value="ECO:0007669"/>
    <property type="project" value="TreeGrafter"/>
</dbReference>
<dbReference type="Pfam" id="PF18962">
    <property type="entry name" value="Por_Secre_tail"/>
    <property type="match status" value="1"/>
</dbReference>
<evidence type="ECO:0000256" key="2">
    <source>
        <dbReference type="ARBA" id="ARBA00022801"/>
    </source>
</evidence>
<dbReference type="GO" id="GO:0005576">
    <property type="term" value="C:extracellular region"/>
    <property type="evidence" value="ECO:0007669"/>
    <property type="project" value="TreeGrafter"/>
</dbReference>
<dbReference type="InterPro" id="IPR028974">
    <property type="entry name" value="TSP_type-3_rpt"/>
</dbReference>
<dbReference type="GO" id="GO:0005509">
    <property type="term" value="F:calcium ion binding"/>
    <property type="evidence" value="ECO:0007669"/>
    <property type="project" value="InterPro"/>
</dbReference>